<organism evidence="1 2">
    <name type="scientific">Rhodobium orientis</name>
    <dbReference type="NCBI Taxonomy" id="34017"/>
    <lineage>
        <taxon>Bacteria</taxon>
        <taxon>Pseudomonadati</taxon>
        <taxon>Pseudomonadota</taxon>
        <taxon>Alphaproteobacteria</taxon>
        <taxon>Hyphomicrobiales</taxon>
        <taxon>Rhodobiaceae</taxon>
        <taxon>Rhodobium</taxon>
    </lineage>
</organism>
<dbReference type="InterPro" id="IPR029063">
    <property type="entry name" value="SAM-dependent_MTases_sf"/>
</dbReference>
<dbReference type="PANTHER" id="PTHR20974:SF0">
    <property type="entry name" value="UPF0585 PROTEIN CG18661"/>
    <property type="match status" value="1"/>
</dbReference>
<evidence type="ECO:0000313" key="1">
    <source>
        <dbReference type="EMBL" id="RAI25344.1"/>
    </source>
</evidence>
<protein>
    <recommendedName>
        <fullName evidence="3">SAM-dependent methyltransferase</fullName>
    </recommendedName>
</protein>
<dbReference type="CDD" id="cd02440">
    <property type="entry name" value="AdoMet_MTases"/>
    <property type="match status" value="1"/>
</dbReference>
<reference evidence="1 2" key="1">
    <citation type="submission" date="2017-07" db="EMBL/GenBank/DDBJ databases">
        <title>Draft Genome Sequences of Select Purple Nonsulfur Bacteria.</title>
        <authorList>
            <person name="Lasarre B."/>
            <person name="Mckinlay J.B."/>
        </authorList>
    </citation>
    <scope>NUCLEOTIDE SEQUENCE [LARGE SCALE GENOMIC DNA]</scope>
    <source>
        <strain evidence="1 2">DSM 11290</strain>
    </source>
</reference>
<evidence type="ECO:0008006" key="3">
    <source>
        <dbReference type="Google" id="ProtNLM"/>
    </source>
</evidence>
<keyword evidence="2" id="KW-1185">Reference proteome</keyword>
<dbReference type="Pfam" id="PF06080">
    <property type="entry name" value="DUF938"/>
    <property type="match status" value="1"/>
</dbReference>
<dbReference type="AlphaFoldDB" id="A0A327JJ02"/>
<dbReference type="RefSeq" id="WP_111435935.1">
    <property type="nucleotide sequence ID" value="NZ_JACIGG010000011.1"/>
</dbReference>
<dbReference type="SUPFAM" id="SSF53335">
    <property type="entry name" value="S-adenosyl-L-methionine-dependent methyltransferases"/>
    <property type="match status" value="1"/>
</dbReference>
<dbReference type="Gene3D" id="3.40.50.150">
    <property type="entry name" value="Vaccinia Virus protein VP39"/>
    <property type="match status" value="1"/>
</dbReference>
<dbReference type="PANTHER" id="PTHR20974">
    <property type="entry name" value="UPF0585 PROTEIN CG18661"/>
    <property type="match status" value="1"/>
</dbReference>
<sequence length="225" mass="24579">MPEWTRRFDQRAGEHAHDSRLDAAAFHRNRDPILAIARKVLTLGEPGHALEIASGTGQHAVAFAETFPDLVWWPTDAEPAHVESIEAWRRHAGLPNIMPARVLDASARDWTFEGDDQPPLGNLSAILAINITHIAPFAVTLGILSAAGRYLKPGGALLFYGPFTRGGAHTADSNQRFDASLKAQDPSWGVRDIAEIEAPAARDGLFLAAIHEMPANNFILEFDRP</sequence>
<accession>A0A327JJ02</accession>
<comment type="caution">
    <text evidence="1">The sequence shown here is derived from an EMBL/GenBank/DDBJ whole genome shotgun (WGS) entry which is preliminary data.</text>
</comment>
<proteinExistence type="predicted"/>
<evidence type="ECO:0000313" key="2">
    <source>
        <dbReference type="Proteomes" id="UP000249299"/>
    </source>
</evidence>
<dbReference type="Proteomes" id="UP000249299">
    <property type="component" value="Unassembled WGS sequence"/>
</dbReference>
<name>A0A327JJ02_9HYPH</name>
<gene>
    <name evidence="1" type="ORF">CH339_18655</name>
</gene>
<dbReference type="EMBL" id="NPEV01000050">
    <property type="protein sequence ID" value="RAI25344.1"/>
    <property type="molecule type" value="Genomic_DNA"/>
</dbReference>
<dbReference type="OrthoDB" id="5525831at2"/>
<dbReference type="InterPro" id="IPR010342">
    <property type="entry name" value="DUF938"/>
</dbReference>